<feature type="region of interest" description="Disordered" evidence="2">
    <location>
        <begin position="1"/>
        <end position="49"/>
    </location>
</feature>
<organism evidence="3 4">
    <name type="scientific">Onchocerca flexuosa</name>
    <dbReference type="NCBI Taxonomy" id="387005"/>
    <lineage>
        <taxon>Eukaryota</taxon>
        <taxon>Metazoa</taxon>
        <taxon>Ecdysozoa</taxon>
        <taxon>Nematoda</taxon>
        <taxon>Chromadorea</taxon>
        <taxon>Rhabditida</taxon>
        <taxon>Spirurina</taxon>
        <taxon>Spiruromorpha</taxon>
        <taxon>Filarioidea</taxon>
        <taxon>Onchocercidae</taxon>
        <taxon>Onchocerca</taxon>
    </lineage>
</organism>
<evidence type="ECO:0000313" key="4">
    <source>
        <dbReference type="Proteomes" id="UP000242913"/>
    </source>
</evidence>
<comment type="similarity">
    <text evidence="1">Belongs to the TCP11 family.</text>
</comment>
<gene>
    <name evidence="3" type="ORF">X798_01102</name>
</gene>
<evidence type="ECO:0000256" key="1">
    <source>
        <dbReference type="ARBA" id="ARBA00010954"/>
    </source>
</evidence>
<feature type="compositionally biased region" description="Polar residues" evidence="2">
    <location>
        <begin position="13"/>
        <end position="29"/>
    </location>
</feature>
<evidence type="ECO:0000256" key="2">
    <source>
        <dbReference type="SAM" id="MobiDB-lite"/>
    </source>
</evidence>
<dbReference type="AlphaFoldDB" id="A0A238C374"/>
<dbReference type="EMBL" id="KZ269979">
    <property type="protein sequence ID" value="OZC11921.1"/>
    <property type="molecule type" value="Genomic_DNA"/>
</dbReference>
<dbReference type="PANTHER" id="PTHR12832:SF11">
    <property type="entry name" value="LD23868P"/>
    <property type="match status" value="1"/>
</dbReference>
<name>A0A238C374_9BILA</name>
<proteinExistence type="inferred from homology"/>
<protein>
    <submittedName>
        <fullName evidence="3">T-complex protein 11</fullName>
    </submittedName>
</protein>
<dbReference type="OrthoDB" id="276323at2759"/>
<keyword evidence="4" id="KW-1185">Reference proteome</keyword>
<sequence>MSSEDEKKEVETNDSANDNSKIDILQTTVPLKDTSSSSDTGTKRKRSDLNIPITSTADLPTWVAGASPAKFVSMDELMKMSAALENMALVHEIALNPEFIIQKNSADLVQQTVEDCMKKAYWDKLREELARVPPDYSYALILLDDIKKMILNLLTEQHVRLRSEVECMLDIDLLKQQAENKCLDVRQLFENIVELLSRLCAPARDKLVNDLREKVDNVDMLRQQYLFEIKNVMIGICELLDLMKLDMANFFMQVNRSVLEEHSAEYERTQFMMLLDKNPGSQNYLSLKLELSTMSWLRRHISVDNTDGPSAKKSFENLNNSEVSSIISNAYMELLEWDFRNAYPETLKIDRLRLEAIAIKYLQLIICTSCVLISCNLAGKDVVQIKDFKINLKNDIIVITNDIDKSNLMDRLEAAFVLCNDRILKCCKTININWSKERSAELKEQILGIRNYANHIRKLIHDRMHNFILSMISNRVTFYQQRFPPGLSIIHAELSALTARFTRIVNHNRETFGLYYGHACLI</sequence>
<dbReference type="Pfam" id="PF05794">
    <property type="entry name" value="Tcp11"/>
    <property type="match status" value="1"/>
</dbReference>
<evidence type="ECO:0000313" key="3">
    <source>
        <dbReference type="EMBL" id="OZC11921.1"/>
    </source>
</evidence>
<feature type="compositionally biased region" description="Basic and acidic residues" evidence="2">
    <location>
        <begin position="1"/>
        <end position="11"/>
    </location>
</feature>
<accession>A0A238C374</accession>
<dbReference type="GO" id="GO:0007165">
    <property type="term" value="P:signal transduction"/>
    <property type="evidence" value="ECO:0007669"/>
    <property type="project" value="TreeGrafter"/>
</dbReference>
<dbReference type="InterPro" id="IPR008862">
    <property type="entry name" value="Tcp11"/>
</dbReference>
<reference evidence="3 4" key="1">
    <citation type="submission" date="2015-12" db="EMBL/GenBank/DDBJ databases">
        <title>Draft genome of the nematode, Onchocerca flexuosa.</title>
        <authorList>
            <person name="Mitreva M."/>
        </authorList>
    </citation>
    <scope>NUCLEOTIDE SEQUENCE [LARGE SCALE GENOMIC DNA]</scope>
    <source>
        <strain evidence="3">Red Deer</strain>
    </source>
</reference>
<dbReference type="PANTHER" id="PTHR12832">
    <property type="entry name" value="TESTIS-SPECIFIC PROTEIN PBS13 T-COMPLEX 11"/>
    <property type="match status" value="1"/>
</dbReference>
<dbReference type="Proteomes" id="UP000242913">
    <property type="component" value="Unassembled WGS sequence"/>
</dbReference>